<dbReference type="PANTHER" id="PTHR24171">
    <property type="entry name" value="ANKYRIN REPEAT DOMAIN-CONTAINING PROTEIN 39-RELATED"/>
    <property type="match status" value="1"/>
</dbReference>
<evidence type="ECO:0000313" key="4">
    <source>
        <dbReference type="Proteomes" id="UP000694044"/>
    </source>
</evidence>
<dbReference type="EMBL" id="JAGDFM010000031">
    <property type="protein sequence ID" value="KAG7390511.1"/>
    <property type="molecule type" value="Genomic_DNA"/>
</dbReference>
<accession>A0A8T1WB84</accession>
<dbReference type="SMART" id="SM00248">
    <property type="entry name" value="ANK"/>
    <property type="match status" value="3"/>
</dbReference>
<dbReference type="GO" id="GO:0004842">
    <property type="term" value="F:ubiquitin-protein transferase activity"/>
    <property type="evidence" value="ECO:0007669"/>
    <property type="project" value="TreeGrafter"/>
</dbReference>
<dbReference type="AlphaFoldDB" id="A0A8T1WB84"/>
<keyword evidence="4" id="KW-1185">Reference proteome</keyword>
<gene>
    <name evidence="3" type="ORF">PHYPSEUDO_007737</name>
</gene>
<sequence>MQADDALARRLNQRAFLDAAADGDVNAVDAWLSTRGDVNVTMGEGWTALLYAVAHSRLGVVRRLLEEESIDLNATTITGSSALTLALTRRNNTLLTLLLSTGASRATISNALWLKLETSTWIRAEVKHMLSSDWAVVWNPALHRHFPAAEREKCRLVVYANVLALRQLEKPASGSMTSSSSPLSAASWKDETMQQFWWAVASLAGSFRADEQPVRWRYLAPPLVYLIIEYAVFLW</sequence>
<dbReference type="PANTHER" id="PTHR24171:SF8">
    <property type="entry name" value="BRCA1-ASSOCIATED RING DOMAIN PROTEIN 1"/>
    <property type="match status" value="1"/>
</dbReference>
<keyword evidence="2" id="KW-0040">ANK repeat</keyword>
<organism evidence="3 4">
    <name type="scientific">Phytophthora pseudosyringae</name>
    <dbReference type="NCBI Taxonomy" id="221518"/>
    <lineage>
        <taxon>Eukaryota</taxon>
        <taxon>Sar</taxon>
        <taxon>Stramenopiles</taxon>
        <taxon>Oomycota</taxon>
        <taxon>Peronosporomycetes</taxon>
        <taxon>Peronosporales</taxon>
        <taxon>Peronosporaceae</taxon>
        <taxon>Phytophthora</taxon>
    </lineage>
</organism>
<evidence type="ECO:0000256" key="2">
    <source>
        <dbReference type="ARBA" id="ARBA00023043"/>
    </source>
</evidence>
<protein>
    <submittedName>
        <fullName evidence="3">Uncharacterized protein</fullName>
    </submittedName>
</protein>
<dbReference type="OrthoDB" id="194358at2759"/>
<evidence type="ECO:0000256" key="1">
    <source>
        <dbReference type="ARBA" id="ARBA00022737"/>
    </source>
</evidence>
<dbReference type="GO" id="GO:0085020">
    <property type="term" value="P:protein K6-linked ubiquitination"/>
    <property type="evidence" value="ECO:0007669"/>
    <property type="project" value="TreeGrafter"/>
</dbReference>
<keyword evidence="1" id="KW-0677">Repeat</keyword>
<dbReference type="Pfam" id="PF12796">
    <property type="entry name" value="Ank_2"/>
    <property type="match status" value="1"/>
</dbReference>
<name>A0A8T1WB84_9STRA</name>
<comment type="caution">
    <text evidence="3">The sequence shown here is derived from an EMBL/GenBank/DDBJ whole genome shotgun (WGS) entry which is preliminary data.</text>
</comment>
<reference evidence="3" key="1">
    <citation type="submission" date="2021-02" db="EMBL/GenBank/DDBJ databases">
        <authorList>
            <person name="Palmer J.M."/>
        </authorList>
    </citation>
    <scope>NUCLEOTIDE SEQUENCE</scope>
    <source>
        <strain evidence="3">SCRP734</strain>
    </source>
</reference>
<dbReference type="InterPro" id="IPR002110">
    <property type="entry name" value="Ankyrin_rpt"/>
</dbReference>
<evidence type="ECO:0000313" key="3">
    <source>
        <dbReference type="EMBL" id="KAG7390511.1"/>
    </source>
</evidence>
<proteinExistence type="predicted"/>
<dbReference type="Proteomes" id="UP000694044">
    <property type="component" value="Unassembled WGS sequence"/>
</dbReference>